<organism evidence="6 7">
    <name type="scientific">Ewingella americana</name>
    <dbReference type="NCBI Taxonomy" id="41202"/>
    <lineage>
        <taxon>Bacteria</taxon>
        <taxon>Pseudomonadati</taxon>
        <taxon>Pseudomonadota</taxon>
        <taxon>Gammaproteobacteria</taxon>
        <taxon>Enterobacterales</taxon>
        <taxon>Yersiniaceae</taxon>
        <taxon>Ewingella</taxon>
    </lineage>
</organism>
<dbReference type="OrthoDB" id="9798736at2"/>
<dbReference type="PIRSF" id="PIRSF002736">
    <property type="entry name" value="Citrt_lyas_gamma"/>
    <property type="match status" value="1"/>
</dbReference>
<gene>
    <name evidence="4 6" type="primary">citD</name>
    <name evidence="6" type="ORF">EAH77_07915</name>
</gene>
<keyword evidence="7" id="KW-1185">Reference proteome</keyword>
<dbReference type="NCBIfam" id="NF009726">
    <property type="entry name" value="PRK13253.1"/>
    <property type="match status" value="1"/>
</dbReference>
<comment type="subcellular location">
    <subcellularLocation>
        <location evidence="1 4">Cytoplasm</location>
    </subcellularLocation>
</comment>
<dbReference type="InterPro" id="IPR023439">
    <property type="entry name" value="Mal_deCO2ase/Cit_lyase_ACP"/>
</dbReference>
<comment type="caution">
    <text evidence="6">The sequence shown here is derived from an EMBL/GenBank/DDBJ whole genome shotgun (WGS) entry which is preliminary data.</text>
</comment>
<comment type="function">
    <text evidence="4">Covalent carrier of the coenzyme of citrate lyase.</text>
</comment>
<dbReference type="GO" id="GO:0005737">
    <property type="term" value="C:cytoplasm"/>
    <property type="evidence" value="ECO:0007669"/>
    <property type="project" value="UniProtKB-SubCell"/>
</dbReference>
<keyword evidence="3 4" id="KW-0597">Phosphoprotein</keyword>
<proteinExistence type="inferred from homology"/>
<dbReference type="InterPro" id="IPR006495">
    <property type="entry name" value="CitD"/>
</dbReference>
<comment type="similarity">
    <text evidence="4">Belongs to the CitD family.</text>
</comment>
<protein>
    <recommendedName>
        <fullName evidence="4">Citrate lyase acyl carrier protein</fullName>
    </recommendedName>
    <alternativeName>
        <fullName evidence="4">Citrate lyase gamma chain</fullName>
    </alternativeName>
</protein>
<evidence type="ECO:0000313" key="7">
    <source>
        <dbReference type="Proteomes" id="UP000317663"/>
    </source>
</evidence>
<dbReference type="NCBIfam" id="TIGR01608">
    <property type="entry name" value="citD"/>
    <property type="match status" value="1"/>
</dbReference>
<dbReference type="HAMAP" id="MF_00805">
    <property type="entry name" value="CitD"/>
    <property type="match status" value="1"/>
</dbReference>
<dbReference type="EMBL" id="RCZD01000003">
    <property type="protein sequence ID" value="TPG63478.1"/>
    <property type="molecule type" value="Genomic_DNA"/>
</dbReference>
<name>A0A502GPX1_9GAMM</name>
<dbReference type="RefSeq" id="WP_140471404.1">
    <property type="nucleotide sequence ID" value="NZ_RCZD01000003.1"/>
</dbReference>
<dbReference type="Pfam" id="PF06857">
    <property type="entry name" value="ACP"/>
    <property type="match status" value="1"/>
</dbReference>
<evidence type="ECO:0000256" key="3">
    <source>
        <dbReference type="ARBA" id="ARBA00022553"/>
    </source>
</evidence>
<reference evidence="6 7" key="1">
    <citation type="journal article" date="2019" name="Environ. Microbiol.">
        <title>Species interactions and distinct microbial communities in high Arctic permafrost affected cryosols are associated with the CH4 and CO2 gas fluxes.</title>
        <authorList>
            <person name="Altshuler I."/>
            <person name="Hamel J."/>
            <person name="Turney S."/>
            <person name="Magnuson E."/>
            <person name="Levesque R."/>
            <person name="Greer C."/>
            <person name="Whyte L.G."/>
        </authorList>
    </citation>
    <scope>NUCLEOTIDE SEQUENCE [LARGE SCALE GENOMIC DNA]</scope>
    <source>
        <strain evidence="6 7">E4</strain>
    </source>
</reference>
<dbReference type="AlphaFoldDB" id="A0A502GPX1"/>
<keyword evidence="6" id="KW-0456">Lyase</keyword>
<sequence length="96" mass="10838">MNIIRETLAGTLESSDVMVRVAPNSSHIDVQLSSTVEKQFGHLIRLRIREVLKDLQIETVTLVVDDKGALDCVLRARLETALIRASDQNPNQWETR</sequence>
<evidence type="ECO:0000256" key="2">
    <source>
        <dbReference type="ARBA" id="ARBA00022490"/>
    </source>
</evidence>
<feature type="modified residue" description="O-(phosphoribosyl dephospho-coenzyme A)serine" evidence="4 5">
    <location>
        <position position="14"/>
    </location>
</feature>
<keyword evidence="2 4" id="KW-0963">Cytoplasm</keyword>
<evidence type="ECO:0000256" key="1">
    <source>
        <dbReference type="ARBA" id="ARBA00004496"/>
    </source>
</evidence>
<evidence type="ECO:0000256" key="4">
    <source>
        <dbReference type="HAMAP-Rule" id="MF_00805"/>
    </source>
</evidence>
<comment type="subunit">
    <text evidence="4">Oligomer with a subunit composition of (alpha,beta,gamma)6.</text>
</comment>
<accession>A0A502GPX1</accession>
<dbReference type="GO" id="GO:0016829">
    <property type="term" value="F:lyase activity"/>
    <property type="evidence" value="ECO:0007669"/>
    <property type="project" value="UniProtKB-KW"/>
</dbReference>
<dbReference type="Proteomes" id="UP000317663">
    <property type="component" value="Unassembled WGS sequence"/>
</dbReference>
<evidence type="ECO:0000256" key="5">
    <source>
        <dbReference type="PIRSR" id="PIRSR002736-50"/>
    </source>
</evidence>
<evidence type="ECO:0000313" key="6">
    <source>
        <dbReference type="EMBL" id="TPG63478.1"/>
    </source>
</evidence>